<dbReference type="GO" id="GO:0005737">
    <property type="term" value="C:cytoplasm"/>
    <property type="evidence" value="ECO:0007669"/>
    <property type="project" value="UniProtKB-ARBA"/>
</dbReference>
<feature type="repeat" description="ANK" evidence="8">
    <location>
        <begin position="612"/>
        <end position="644"/>
    </location>
</feature>
<dbReference type="Gene3D" id="1.10.510.10">
    <property type="entry name" value="Transferase(Phosphotransferase) domain 1"/>
    <property type="match status" value="1"/>
</dbReference>
<dbReference type="InterPro" id="IPR020859">
    <property type="entry name" value="ROC"/>
</dbReference>
<dbReference type="GO" id="GO:0035556">
    <property type="term" value="P:intracellular signal transduction"/>
    <property type="evidence" value="ECO:0007669"/>
    <property type="project" value="TreeGrafter"/>
</dbReference>
<evidence type="ECO:0000259" key="12">
    <source>
        <dbReference type="PROSITE" id="PS50017"/>
    </source>
</evidence>
<keyword evidence="7 9" id="KW-0067">ATP-binding</keyword>
<feature type="repeat" description="ANK" evidence="8">
    <location>
        <begin position="446"/>
        <end position="478"/>
    </location>
</feature>
<feature type="repeat" description="ANK" evidence="8">
    <location>
        <begin position="512"/>
        <end position="544"/>
    </location>
</feature>
<dbReference type="InterPro" id="IPR002110">
    <property type="entry name" value="Ankyrin_rpt"/>
</dbReference>
<evidence type="ECO:0000256" key="3">
    <source>
        <dbReference type="ARBA" id="ARBA00022679"/>
    </source>
</evidence>
<dbReference type="PRINTS" id="PR01415">
    <property type="entry name" value="ANKYRIN"/>
</dbReference>
<dbReference type="InterPro" id="IPR017441">
    <property type="entry name" value="Protein_kinase_ATP_BS"/>
</dbReference>
<dbReference type="Pfam" id="PF00069">
    <property type="entry name" value="Pkinase"/>
    <property type="match status" value="1"/>
</dbReference>
<keyword evidence="2" id="KW-0723">Serine/threonine-protein kinase</keyword>
<dbReference type="InterPro" id="IPR011029">
    <property type="entry name" value="DEATH-like_dom_sf"/>
</dbReference>
<proteinExistence type="predicted"/>
<dbReference type="PROSITE" id="PS50297">
    <property type="entry name" value="ANK_REP_REGION"/>
    <property type="match status" value="8"/>
</dbReference>
<dbReference type="GO" id="GO:0043065">
    <property type="term" value="P:positive regulation of apoptotic process"/>
    <property type="evidence" value="ECO:0007669"/>
    <property type="project" value="TreeGrafter"/>
</dbReference>
<evidence type="ECO:0000256" key="4">
    <source>
        <dbReference type="ARBA" id="ARBA00022737"/>
    </source>
</evidence>
<feature type="domain" description="Death" evidence="12">
    <location>
        <begin position="1293"/>
        <end position="1376"/>
    </location>
</feature>
<dbReference type="PROSITE" id="PS51424">
    <property type="entry name" value="ROC"/>
    <property type="match status" value="1"/>
</dbReference>
<dbReference type="GO" id="GO:0004674">
    <property type="term" value="F:protein serine/threonine kinase activity"/>
    <property type="evidence" value="ECO:0007669"/>
    <property type="project" value="UniProtKB-KW"/>
</dbReference>
<dbReference type="PROSITE" id="PS50017">
    <property type="entry name" value="DEATH_DOMAIN"/>
    <property type="match status" value="1"/>
</dbReference>
<evidence type="ECO:0000313" key="14">
    <source>
        <dbReference type="Proteomes" id="UP001165740"/>
    </source>
</evidence>
<comment type="cofactor">
    <cofactor evidence="1">
        <name>Mg(2+)</name>
        <dbReference type="ChEBI" id="CHEBI:18420"/>
    </cofactor>
</comment>
<keyword evidence="5 9" id="KW-0547">Nucleotide-binding</keyword>
<feature type="repeat" description="ANK" evidence="8">
    <location>
        <begin position="479"/>
        <end position="511"/>
    </location>
</feature>
<feature type="repeat" description="ANK" evidence="8">
    <location>
        <begin position="380"/>
        <end position="412"/>
    </location>
</feature>
<dbReference type="InterPro" id="IPR000719">
    <property type="entry name" value="Prot_kinase_dom"/>
</dbReference>
<evidence type="ECO:0000259" key="13">
    <source>
        <dbReference type="PROSITE" id="PS51424"/>
    </source>
</evidence>
<feature type="repeat" description="ANK" evidence="8">
    <location>
        <begin position="413"/>
        <end position="445"/>
    </location>
</feature>
<evidence type="ECO:0000256" key="2">
    <source>
        <dbReference type="ARBA" id="ARBA00022527"/>
    </source>
</evidence>
<evidence type="ECO:0000256" key="1">
    <source>
        <dbReference type="ARBA" id="ARBA00001946"/>
    </source>
</evidence>
<feature type="binding site" evidence="9">
    <location>
        <position position="48"/>
    </location>
    <ligand>
        <name>ATP</name>
        <dbReference type="ChEBI" id="CHEBI:30616"/>
    </ligand>
</feature>
<feature type="region of interest" description="Disordered" evidence="10">
    <location>
        <begin position="1388"/>
        <end position="1410"/>
    </location>
</feature>
<dbReference type="RefSeq" id="XP_055869973.1">
    <property type="nucleotide sequence ID" value="XM_056013998.1"/>
</dbReference>
<gene>
    <name evidence="15 16 17 18" type="primary">LOC106057200</name>
</gene>
<dbReference type="PROSITE" id="PS00108">
    <property type="entry name" value="PROTEIN_KINASE_ST"/>
    <property type="match status" value="1"/>
</dbReference>
<dbReference type="Gene3D" id="1.10.533.10">
    <property type="entry name" value="Death Domain, Fas"/>
    <property type="match status" value="1"/>
</dbReference>
<evidence type="ECO:0000256" key="6">
    <source>
        <dbReference type="ARBA" id="ARBA00022777"/>
    </source>
</evidence>
<keyword evidence="3" id="KW-0808">Transferase</keyword>
<dbReference type="SMART" id="SM00220">
    <property type="entry name" value="S_TKc"/>
    <property type="match status" value="1"/>
</dbReference>
<dbReference type="GO" id="GO:0045087">
    <property type="term" value="P:innate immune response"/>
    <property type="evidence" value="ECO:0007669"/>
    <property type="project" value="UniProtKB-ARBA"/>
</dbReference>
<protein>
    <submittedName>
        <fullName evidence="15 16">Death-associated protein kinase 1-like isoform X1</fullName>
    </submittedName>
</protein>
<dbReference type="SUPFAM" id="SSF52540">
    <property type="entry name" value="P-loop containing nucleoside triphosphate hydrolases"/>
    <property type="match status" value="1"/>
</dbReference>
<sequence length="1410" mass="158219">MDGFNFKKEPLEDYYEIGEDIGSGHFAVVRKVTDKSTGHAYAAKYIRKRRGGGRKGARMEDIQKEISILRQLKHKNIISLYDVFETSIDVILILELVTGGELFDYISEKDHLGEEEASAFIAQILHGVKHLHDNNIAHLDLKPENIMLLNRNSQDIKLIDFGLAQKINEKDDIRALMGTAEFVAPEVVSYDCLSLATDMWSIGVITYILLSGASPFLGEDQQETYHNITAVNYQFDKEYFSNTSDLAKDFIKKLFVKNPRKRATVDECLNHPWIRPKGHNEEQERKSAVININNFKAFMARKRWKQSMRVVSLCNRLSKSMLLRKSTDTLGSRNTLDEEDKAENFVMAALFCASEEGNVEGLKELSEMAANIDFNTANKHGETAVHMAASGGHVDVLKFLLSKGVDISIRDKQGDNAIYWAARQGHTDIIKCLVEAGVPISTQNKSGETALHVAARYGHTSTVEYLCSIEANINLFDNLGETPLHCAAWHGYVQIVHILCESGALLTLQNKEKETALHCAAVRGNVDCVRVLLEYGAPLNHTDKRGSTALHLACQRHNMAIALLILNAGCKLDILDKETGETAFHCAAREGLLSVVQTMCSLGIDVNIETADSWTALHLACKYGHIEIVRCLLLVGADPDKLNKEGLTGEILALAQGFTNISDLMSLVKGERRMSFITQLKPNPQPISRVKLKLLGSTGVGKSVLVESLKCTYLSSFFRRRLQPAGHTNSVKQRNRNKLSRQFSLPTPLNYIVGNPTYTKGVDIQVINIAGNKEFSVWEFSGYEPYYMLYDYFLGDVNCIHIVLFNLEDSLDEQMAQVIFWLNFLKARIHPKMPIDHCGKLQNTAQVILVATHSDKSISPCHKNSQGNLVNDEAKYILDKVTTMFQYDLDICPQIFILDATSPSSNDMRSFKQQLIKTKEEISQKLPCSNGLLSAVVAQLPEWRKAFHSYPVLSWLQFTEHIRGSVNPLASEEDIKLLDRQLQLMGEIVYLHSQTDLVVLNPQWLGSEVLGNLLSHERISQARVTGCFTLDEFQLMYPNTDALSLIQVLEALELCSACEVDEEVEYEFPCLNFVEALDGLWVKDDERFPNQVYGGVRLHTSFQSGAQLKYLFPRIQVCLRRSILSGEEEDEAENSDDEAKGKELKDADLYQWHHGSKYCCARLEGIIDMDKNEQYLEIKVRGPEGERANLYYFLEDFVNIIEQVVENVCPGLCVERYTLSPMQLKQHGKVVRSYSPTELLRMQMDNRSSVVLSGNIKEDFIDIACLGSEEILETVTLGMDLPISHLTIHTQRLLSLLLDPPEAMGKDWCLLAVTLGLSDAIPSLEPSESEATCVSQTQKVLQEWTRRKPDASIRHLVSKLKEIGRVDAVEAILRTGPPFKVLSFEDQMTEGSGGTQGTNASTNTLSNLSR</sequence>
<feature type="repeat" description="ANK" evidence="8">
    <location>
        <begin position="545"/>
        <end position="577"/>
    </location>
</feature>
<dbReference type="SUPFAM" id="SSF56112">
    <property type="entry name" value="Protein kinase-like (PK-like)"/>
    <property type="match status" value="1"/>
</dbReference>
<evidence type="ECO:0000313" key="15">
    <source>
        <dbReference type="RefSeq" id="XP_055869958.1"/>
    </source>
</evidence>
<dbReference type="InterPro" id="IPR027417">
    <property type="entry name" value="P-loop_NTPase"/>
</dbReference>
<dbReference type="InterPro" id="IPR011009">
    <property type="entry name" value="Kinase-like_dom_sf"/>
</dbReference>
<dbReference type="InterPro" id="IPR000488">
    <property type="entry name" value="Death_dom"/>
</dbReference>
<dbReference type="GO" id="GO:0005524">
    <property type="term" value="F:ATP binding"/>
    <property type="evidence" value="ECO:0007669"/>
    <property type="project" value="UniProtKB-UniRule"/>
</dbReference>
<dbReference type="InterPro" id="IPR036770">
    <property type="entry name" value="Ankyrin_rpt-contain_sf"/>
</dbReference>
<evidence type="ECO:0000256" key="5">
    <source>
        <dbReference type="ARBA" id="ARBA00022741"/>
    </source>
</evidence>
<evidence type="ECO:0000313" key="17">
    <source>
        <dbReference type="RefSeq" id="XP_055869973.1"/>
    </source>
</evidence>
<dbReference type="Gene3D" id="3.40.50.300">
    <property type="entry name" value="P-loop containing nucleotide triphosphate hydrolases"/>
    <property type="match status" value="1"/>
</dbReference>
<dbReference type="RefSeq" id="XP_055869966.1">
    <property type="nucleotide sequence ID" value="XM_056013991.1"/>
</dbReference>
<dbReference type="CDD" id="cd08782">
    <property type="entry name" value="Death_DAPK1"/>
    <property type="match status" value="1"/>
</dbReference>
<organism evidence="14 18">
    <name type="scientific">Biomphalaria glabrata</name>
    <name type="common">Bloodfluke planorb</name>
    <name type="synonym">Freshwater snail</name>
    <dbReference type="NCBI Taxonomy" id="6526"/>
    <lineage>
        <taxon>Eukaryota</taxon>
        <taxon>Metazoa</taxon>
        <taxon>Spiralia</taxon>
        <taxon>Lophotrochozoa</taxon>
        <taxon>Mollusca</taxon>
        <taxon>Gastropoda</taxon>
        <taxon>Heterobranchia</taxon>
        <taxon>Euthyneura</taxon>
        <taxon>Panpulmonata</taxon>
        <taxon>Hygrophila</taxon>
        <taxon>Lymnaeoidea</taxon>
        <taxon>Planorbidae</taxon>
        <taxon>Biomphalaria</taxon>
    </lineage>
</organism>
<keyword evidence="8" id="KW-0040">ANK repeat</keyword>
<dbReference type="PROSITE" id="PS50011">
    <property type="entry name" value="PROTEIN_KINASE_DOM"/>
    <property type="match status" value="1"/>
</dbReference>
<dbReference type="OrthoDB" id="504170at2759"/>
<dbReference type="SMART" id="SM00248">
    <property type="entry name" value="ANK"/>
    <property type="match status" value="9"/>
</dbReference>
<dbReference type="Pfam" id="PF12796">
    <property type="entry name" value="Ank_2"/>
    <property type="match status" value="2"/>
</dbReference>
<dbReference type="SUPFAM" id="SSF47986">
    <property type="entry name" value="DEATH domain"/>
    <property type="match status" value="1"/>
</dbReference>
<keyword evidence="4" id="KW-0677">Repeat</keyword>
<dbReference type="Pfam" id="PF00531">
    <property type="entry name" value="Death"/>
    <property type="match status" value="1"/>
</dbReference>
<dbReference type="FunFam" id="3.30.200.20:FF:000042">
    <property type="entry name" value="Aurora kinase A"/>
    <property type="match status" value="1"/>
</dbReference>
<accession>A0A9W2Z4G8</accession>
<keyword evidence="14" id="KW-1185">Reference proteome</keyword>
<feature type="domain" description="Protein kinase" evidence="11">
    <location>
        <begin position="15"/>
        <end position="274"/>
    </location>
</feature>
<name>A0A9W2Z4G8_BIOGL</name>
<dbReference type="Proteomes" id="UP001165740">
    <property type="component" value="Chromosome 1"/>
</dbReference>
<dbReference type="Pfam" id="PF13637">
    <property type="entry name" value="Ank_4"/>
    <property type="match status" value="2"/>
</dbReference>
<evidence type="ECO:0000256" key="7">
    <source>
        <dbReference type="ARBA" id="ARBA00022840"/>
    </source>
</evidence>
<dbReference type="GeneID" id="106057200"/>
<evidence type="ECO:0000313" key="16">
    <source>
        <dbReference type="RefSeq" id="XP_055869966.1"/>
    </source>
</evidence>
<dbReference type="PANTHER" id="PTHR24342:SF14">
    <property type="entry name" value="DEATH-ASSOCIATED PROTEIN KINASE DAPK-1"/>
    <property type="match status" value="1"/>
</dbReference>
<feature type="repeat" description="ANK" evidence="8">
    <location>
        <begin position="579"/>
        <end position="611"/>
    </location>
</feature>
<evidence type="ECO:0000256" key="9">
    <source>
        <dbReference type="PROSITE-ProRule" id="PRU10141"/>
    </source>
</evidence>
<dbReference type="GO" id="GO:0005525">
    <property type="term" value="F:GTP binding"/>
    <property type="evidence" value="ECO:0007669"/>
    <property type="project" value="UniProtKB-KW"/>
</dbReference>
<dbReference type="InterPro" id="IPR008271">
    <property type="entry name" value="Ser/Thr_kinase_AS"/>
</dbReference>
<feature type="compositionally biased region" description="Polar residues" evidence="10">
    <location>
        <begin position="1397"/>
        <end position="1410"/>
    </location>
</feature>
<evidence type="ECO:0000259" key="11">
    <source>
        <dbReference type="PROSITE" id="PS50011"/>
    </source>
</evidence>
<dbReference type="GO" id="GO:0005634">
    <property type="term" value="C:nucleus"/>
    <property type="evidence" value="ECO:0007669"/>
    <property type="project" value="TreeGrafter"/>
</dbReference>
<dbReference type="Gene3D" id="1.25.40.20">
    <property type="entry name" value="Ankyrin repeat-containing domain"/>
    <property type="match status" value="4"/>
</dbReference>
<feature type="domain" description="Roc" evidence="13">
    <location>
        <begin position="683"/>
        <end position="922"/>
    </location>
</feature>
<dbReference type="PROSITE" id="PS00107">
    <property type="entry name" value="PROTEIN_KINASE_ATP"/>
    <property type="match status" value="1"/>
</dbReference>
<evidence type="ECO:0000256" key="10">
    <source>
        <dbReference type="SAM" id="MobiDB-lite"/>
    </source>
</evidence>
<dbReference type="SUPFAM" id="SSF48403">
    <property type="entry name" value="Ankyrin repeat"/>
    <property type="match status" value="1"/>
</dbReference>
<evidence type="ECO:0000313" key="18">
    <source>
        <dbReference type="RefSeq" id="XP_055869976.1"/>
    </source>
</evidence>
<keyword evidence="6" id="KW-0418">Kinase</keyword>
<dbReference type="PROSITE" id="PS50088">
    <property type="entry name" value="ANK_REPEAT"/>
    <property type="match status" value="8"/>
</dbReference>
<dbReference type="SMART" id="SM00005">
    <property type="entry name" value="DEATH"/>
    <property type="match status" value="1"/>
</dbReference>
<dbReference type="RefSeq" id="XP_055869976.1">
    <property type="nucleotide sequence ID" value="XM_056014001.1"/>
</dbReference>
<dbReference type="PANTHER" id="PTHR24342">
    <property type="entry name" value="SERINE/THREONINE-PROTEIN KINASE 17"/>
    <property type="match status" value="1"/>
</dbReference>
<dbReference type="Gene3D" id="3.30.200.20">
    <property type="entry name" value="Phosphorylase Kinase, domain 1"/>
    <property type="match status" value="1"/>
</dbReference>
<dbReference type="RefSeq" id="XP_055869958.1">
    <property type="nucleotide sequence ID" value="XM_056013983.1"/>
</dbReference>
<evidence type="ECO:0000256" key="8">
    <source>
        <dbReference type="PROSITE-ProRule" id="PRU00023"/>
    </source>
</evidence>
<dbReference type="FunFam" id="1.10.510.10:FF:000571">
    <property type="entry name" value="Maternal embryonic leucine zipper kinase"/>
    <property type="match status" value="1"/>
</dbReference>
<reference evidence="15 16" key="1">
    <citation type="submission" date="2025-04" db="UniProtKB">
        <authorList>
            <consortium name="RefSeq"/>
        </authorList>
    </citation>
    <scope>IDENTIFICATION</scope>
</reference>